<dbReference type="Proteomes" id="UP001642487">
    <property type="component" value="Chromosome 8"/>
</dbReference>
<keyword evidence="1" id="KW-0808">Transferase</keyword>
<dbReference type="SMART" id="SM00220">
    <property type="entry name" value="S_TKc"/>
    <property type="match status" value="1"/>
</dbReference>
<evidence type="ECO:0000259" key="7">
    <source>
        <dbReference type="PROSITE" id="PS50011"/>
    </source>
</evidence>
<organism evidence="8 9">
    <name type="scientific">Citrullus colocynthis</name>
    <name type="common">colocynth</name>
    <dbReference type="NCBI Taxonomy" id="252529"/>
    <lineage>
        <taxon>Eukaryota</taxon>
        <taxon>Viridiplantae</taxon>
        <taxon>Streptophyta</taxon>
        <taxon>Embryophyta</taxon>
        <taxon>Tracheophyta</taxon>
        <taxon>Spermatophyta</taxon>
        <taxon>Magnoliopsida</taxon>
        <taxon>eudicotyledons</taxon>
        <taxon>Gunneridae</taxon>
        <taxon>Pentapetalae</taxon>
        <taxon>rosids</taxon>
        <taxon>fabids</taxon>
        <taxon>Cucurbitales</taxon>
        <taxon>Cucurbitaceae</taxon>
        <taxon>Benincaseae</taxon>
        <taxon>Citrullus</taxon>
    </lineage>
</organism>
<feature type="region of interest" description="Disordered" evidence="5">
    <location>
        <begin position="536"/>
        <end position="555"/>
    </location>
</feature>
<evidence type="ECO:0000256" key="5">
    <source>
        <dbReference type="SAM" id="MobiDB-lite"/>
    </source>
</evidence>
<keyword evidence="6" id="KW-0812">Transmembrane</keyword>
<dbReference type="PROSITE" id="PS50011">
    <property type="entry name" value="PROTEIN_KINASE_DOM"/>
    <property type="match status" value="1"/>
</dbReference>
<evidence type="ECO:0000313" key="9">
    <source>
        <dbReference type="Proteomes" id="UP001642487"/>
    </source>
</evidence>
<name>A0ABP0Z4Y4_9ROSI</name>
<gene>
    <name evidence="8" type="ORF">CITCOLO1_LOCUS20248</name>
</gene>
<sequence length="555" mass="60700">MLNFTAFPYEPTGECTSKDDEKISVWDAMYTTRCCRNALNAAAKALALNLNAGNATTSLFLSQQQWQNCSGPFSRQPSVSLEGCGLQSLYTGGSRCSTLLFLPTLLQSKVYEAAVQNCSGFAAVEFDGVCGGCLAAVAEVKRAMMDDFGVRGDDQNENGACGFAAVVAVAAGRIGNRSDFDGLFQCLPALDTSNSVAKAIVAAIAVVVVLLLIVLLVKHASKKKKKAKPSASNDTSMWSGLYRFAKEEIDRALDFGSERTSLGRGSAGQVYKGILPSGQQVAIKKIFQSNTSDSFIREVEGLSRVRHPNLVCLLGCCIENGEQYLVYEYCEQGNLAQHLLRKDTVLTWELRVKILRDCALALRYLHLRVDGCIVHRDIKLTNILLTEKLEPKLSDFGLARMLGMDETKVFTDVRGTIGYMDPEYMSNAKLTCASDIYSFGIVALQLLSGQKVIDLDLDARDQLTRKAKDVNMGLRAISDFEDPRLKGNINKADFESILQIAVLCVAKSSKGRPTIDIVFEELDKAWHNTIANERAKQEMTSPATSLSKPWEAVPV</sequence>
<protein>
    <recommendedName>
        <fullName evidence="7">Protein kinase domain-containing protein</fullName>
    </recommendedName>
</protein>
<keyword evidence="2" id="KW-0547">Nucleotide-binding</keyword>
<evidence type="ECO:0000256" key="3">
    <source>
        <dbReference type="ARBA" id="ARBA00022777"/>
    </source>
</evidence>
<keyword evidence="6" id="KW-1133">Transmembrane helix</keyword>
<dbReference type="EMBL" id="OZ021742">
    <property type="protein sequence ID" value="CAK9327855.1"/>
    <property type="molecule type" value="Genomic_DNA"/>
</dbReference>
<keyword evidence="6" id="KW-0472">Membrane</keyword>
<evidence type="ECO:0000313" key="8">
    <source>
        <dbReference type="EMBL" id="CAK9327855.1"/>
    </source>
</evidence>
<keyword evidence="9" id="KW-1185">Reference proteome</keyword>
<reference evidence="8 9" key="1">
    <citation type="submission" date="2024-03" db="EMBL/GenBank/DDBJ databases">
        <authorList>
            <person name="Gkanogiannis A."/>
            <person name="Becerra Lopez-Lavalle L."/>
        </authorList>
    </citation>
    <scope>NUCLEOTIDE SEQUENCE [LARGE SCALE GENOMIC DNA]</scope>
</reference>
<keyword evidence="4" id="KW-0067">ATP-binding</keyword>
<evidence type="ECO:0000256" key="6">
    <source>
        <dbReference type="SAM" id="Phobius"/>
    </source>
</evidence>
<dbReference type="Gene3D" id="1.10.510.10">
    <property type="entry name" value="Transferase(Phosphotransferase) domain 1"/>
    <property type="match status" value="1"/>
</dbReference>
<dbReference type="InterPro" id="IPR000719">
    <property type="entry name" value="Prot_kinase_dom"/>
</dbReference>
<feature type="transmembrane region" description="Helical" evidence="6">
    <location>
        <begin position="196"/>
        <end position="217"/>
    </location>
</feature>
<dbReference type="InterPro" id="IPR052059">
    <property type="entry name" value="CR_Ser/Thr_kinase"/>
</dbReference>
<dbReference type="InterPro" id="IPR011009">
    <property type="entry name" value="Kinase-like_dom_sf"/>
</dbReference>
<dbReference type="SUPFAM" id="SSF56112">
    <property type="entry name" value="Protein kinase-like (PK-like)"/>
    <property type="match status" value="1"/>
</dbReference>
<dbReference type="InterPro" id="IPR008271">
    <property type="entry name" value="Ser/Thr_kinase_AS"/>
</dbReference>
<dbReference type="PROSITE" id="PS00108">
    <property type="entry name" value="PROTEIN_KINASE_ST"/>
    <property type="match status" value="1"/>
</dbReference>
<dbReference type="Gene3D" id="3.30.200.20">
    <property type="entry name" value="Phosphorylase Kinase, domain 1"/>
    <property type="match status" value="1"/>
</dbReference>
<dbReference type="PANTHER" id="PTHR47973">
    <property type="entry name" value="CYSTEINE-RICH RECEPTOR-LIKE PROTEIN KINASE 3"/>
    <property type="match status" value="1"/>
</dbReference>
<evidence type="ECO:0000256" key="4">
    <source>
        <dbReference type="ARBA" id="ARBA00022840"/>
    </source>
</evidence>
<evidence type="ECO:0000256" key="2">
    <source>
        <dbReference type="ARBA" id="ARBA00022741"/>
    </source>
</evidence>
<feature type="domain" description="Protein kinase" evidence="7">
    <location>
        <begin position="256"/>
        <end position="530"/>
    </location>
</feature>
<dbReference type="Pfam" id="PF00069">
    <property type="entry name" value="Pkinase"/>
    <property type="match status" value="1"/>
</dbReference>
<proteinExistence type="predicted"/>
<accession>A0ABP0Z4Y4</accession>
<keyword evidence="3" id="KW-0418">Kinase</keyword>
<feature type="compositionally biased region" description="Polar residues" evidence="5">
    <location>
        <begin position="538"/>
        <end position="547"/>
    </location>
</feature>
<evidence type="ECO:0000256" key="1">
    <source>
        <dbReference type="ARBA" id="ARBA00022679"/>
    </source>
</evidence>